<sequence length="605" mass="65356">MTNYDSHQTQAGGSVSTSGASANAAYNSAKLNTAQVEKQTSMEIGKGGMAVKVHNNTHLDGAIISSEANQKNNRLETGTLTTSDIQNYSELETRSGSISGGTNGINPMSALSLLGNKNESEQSTTKAAAGKNINITLTKDPHGETTLQNLNHDTEHANQKVKKHDINEAKETQELVKGIGEIAEKAMQIYTYNEREAVEKAKLEAGKVATRLKNEGKSDKEIAEHPDYAPLKAAWDNKQKHYDENYGTGSTTKRAVDAVTAALQGLAAKDINQAAVGLVSPYLNEQIKKYTQNADGTVNPQANLMAHALLGAVEAAATGNNALAGAAAGAGSEVVAKFITETLYQGKASKDLTEAEKQNVVFLSQLAGGLAAGLIGDSTQSVAVGADVGKRAVENNSLHISNNGVVAKNIDDGDMSIYQYNFYCVDNTECNKKDLEPYRSSRENVGEIMFADSFISPETKKDVGVIYLGQSIDDYIYQLDTKAWNEFPFTVAWKSTPNGEYDIKSNYLGHEGKSYHGFLFQSKYISLRDAGNILAGMNAAVLGKSFDEFQKMSGALQQAGTIGILKHMVTGKIYGDEPMYGELKYQYYKSKYGYELGEERVKNKK</sequence>
<name>I3DGQ0_9PAST</name>
<gene>
    <name evidence="7" type="ORF">HMPREF1052_2147</name>
</gene>
<accession>I3DGQ0</accession>
<dbReference type="EMBL" id="AJSX01000013">
    <property type="protein sequence ID" value="EIJ70893.1"/>
    <property type="molecule type" value="Genomic_DNA"/>
</dbReference>
<dbReference type="GO" id="GO:0090729">
    <property type="term" value="F:toxin activity"/>
    <property type="evidence" value="ECO:0007669"/>
    <property type="project" value="UniProtKB-KW"/>
</dbReference>
<evidence type="ECO:0000259" key="6">
    <source>
        <dbReference type="Pfam" id="PF04829"/>
    </source>
</evidence>
<dbReference type="Proteomes" id="UP000006457">
    <property type="component" value="Unassembled WGS sequence"/>
</dbReference>
<dbReference type="RefSeq" id="WP_005759537.1">
    <property type="nucleotide sequence ID" value="NZ_AJSX01000013.1"/>
</dbReference>
<evidence type="ECO:0000313" key="7">
    <source>
        <dbReference type="EMBL" id="EIJ70893.1"/>
    </source>
</evidence>
<evidence type="ECO:0000256" key="2">
    <source>
        <dbReference type="ARBA" id="ARBA00022656"/>
    </source>
</evidence>
<evidence type="ECO:0000256" key="4">
    <source>
        <dbReference type="ARBA" id="ARBA00023026"/>
    </source>
</evidence>
<dbReference type="eggNOG" id="COG3210">
    <property type="taxonomic scope" value="Bacteria"/>
</dbReference>
<reference evidence="7 8" key="1">
    <citation type="submission" date="2012-03" db="EMBL/GenBank/DDBJ databases">
        <authorList>
            <person name="Harkins D.M."/>
            <person name="Madupu R."/>
            <person name="Durkin A.S."/>
            <person name="Torralba M."/>
            <person name="Methe B."/>
            <person name="Sutton G.G."/>
            <person name="Nelson K.E."/>
        </authorList>
    </citation>
    <scope>NUCLEOTIDE SEQUENCE [LARGE SCALE GENOMIC DNA]</scope>
    <source>
        <strain evidence="7 8">CCUG 2042</strain>
    </source>
</reference>
<dbReference type="Pfam" id="PF04829">
    <property type="entry name" value="PT-VENN"/>
    <property type="match status" value="1"/>
</dbReference>
<evidence type="ECO:0000256" key="5">
    <source>
        <dbReference type="SAM" id="MobiDB-lite"/>
    </source>
</evidence>
<dbReference type="PATRIC" id="fig|1095749.3.peg.619"/>
<feature type="compositionally biased region" description="Polar residues" evidence="5">
    <location>
        <begin position="1"/>
        <end position="10"/>
    </location>
</feature>
<feature type="domain" description="VENN motif-containing" evidence="6">
    <location>
        <begin position="350"/>
        <end position="398"/>
    </location>
</feature>
<feature type="compositionally biased region" description="Low complexity" evidence="5">
    <location>
        <begin position="11"/>
        <end position="20"/>
    </location>
</feature>
<evidence type="ECO:0000256" key="1">
    <source>
        <dbReference type="ARBA" id="ARBA00004219"/>
    </source>
</evidence>
<evidence type="ECO:0000256" key="3">
    <source>
        <dbReference type="ARBA" id="ARBA00022913"/>
    </source>
</evidence>
<protein>
    <submittedName>
        <fullName evidence="7">Putative hemagglutinin</fullName>
    </submittedName>
</protein>
<keyword evidence="2" id="KW-0800">Toxin</keyword>
<dbReference type="AlphaFoldDB" id="I3DGQ0"/>
<organism evidence="7 8">
    <name type="scientific">Pasteurella bettyae CCUG 2042</name>
    <dbReference type="NCBI Taxonomy" id="1095749"/>
    <lineage>
        <taxon>Bacteria</taxon>
        <taxon>Pseudomonadati</taxon>
        <taxon>Pseudomonadota</taxon>
        <taxon>Gammaproteobacteria</taxon>
        <taxon>Pasteurellales</taxon>
        <taxon>Pasteurellaceae</taxon>
        <taxon>Pasteurella</taxon>
    </lineage>
</organism>
<keyword evidence="4" id="KW-0843">Virulence</keyword>
<dbReference type="InterPro" id="IPR006914">
    <property type="entry name" value="VENN_dom"/>
</dbReference>
<comment type="caution">
    <text evidence="7">The sequence shown here is derived from an EMBL/GenBank/DDBJ whole genome shotgun (WGS) entry which is preliminary data.</text>
</comment>
<feature type="region of interest" description="Disordered" evidence="5">
    <location>
        <begin position="1"/>
        <end position="20"/>
    </location>
</feature>
<proteinExistence type="predicted"/>
<keyword evidence="3" id="KW-1266">Target cell cytoplasm</keyword>
<comment type="subcellular location">
    <subcellularLocation>
        <location evidence="1">Target cell</location>
        <location evidence="1">Target cell cytoplasm</location>
    </subcellularLocation>
</comment>
<keyword evidence="8" id="KW-1185">Reference proteome</keyword>
<evidence type="ECO:0000313" key="8">
    <source>
        <dbReference type="Proteomes" id="UP000006457"/>
    </source>
</evidence>